<dbReference type="Proteomes" id="UP000035503">
    <property type="component" value="Chromosome"/>
</dbReference>
<dbReference type="OrthoDB" id="9806572at2"/>
<accession>A0A0G3IA16</accession>
<evidence type="ECO:0000313" key="2">
    <source>
        <dbReference type="Proteomes" id="UP000035503"/>
    </source>
</evidence>
<dbReference type="PATRIC" id="fig|1277257.4.peg.1144"/>
<dbReference type="STRING" id="1277257.G293_05255"/>
<sequence length="185" mass="20781">MFLNILKGCFIFRVGLFIILMMSGISNVYAVVSHPIPTLRNQFSKWSVYQYSDLNKTVCFALSVPSVSEPLEGVKHGVNFLIVSLKKGHNDSYLPELVMDYPLDEETMISVEVIGKYSSGQIFKMKPRNNRAIFEKRFDDDILIQAMKSGRALSVSAKSKRGTNTHYTFSLEGLSDALADVPKCQ</sequence>
<evidence type="ECO:0000313" key="1">
    <source>
        <dbReference type="EMBL" id="AKK20662.1"/>
    </source>
</evidence>
<dbReference type="KEGG" id="lau:G293_05255"/>
<gene>
    <name evidence="1" type="ORF">G293_05255</name>
</gene>
<dbReference type="EMBL" id="CP004021">
    <property type="protein sequence ID" value="AKK20662.1"/>
    <property type="molecule type" value="Genomic_DNA"/>
</dbReference>
<dbReference type="AlphaFoldDB" id="A0A0G3IA16"/>
<keyword evidence="2" id="KW-1185">Reference proteome</keyword>
<organism evidence="1 2">
    <name type="scientific">Candidatus Liberibacter africanus PTSAPSY</name>
    <dbReference type="NCBI Taxonomy" id="1277257"/>
    <lineage>
        <taxon>Bacteria</taxon>
        <taxon>Pseudomonadati</taxon>
        <taxon>Pseudomonadota</taxon>
        <taxon>Alphaproteobacteria</taxon>
        <taxon>Hyphomicrobiales</taxon>
        <taxon>Rhizobiaceae</taxon>
        <taxon>Liberibacter</taxon>
    </lineage>
</organism>
<name>A0A0G3IA16_LIBAF</name>
<dbReference type="RefSeq" id="WP_047264608.1">
    <property type="nucleotide sequence ID" value="NZ_CP004021.1"/>
</dbReference>
<reference evidence="1 2" key="1">
    <citation type="journal article" date="2015" name="Genome Announc.">
        <title>Complete Genome Sequence of 'Candidatus Liberibacter africanus,' a Bacterium Associated with Citrus Huanglongbing.</title>
        <authorList>
            <person name="Lin H."/>
            <person name="Pietersen G."/>
            <person name="Han C."/>
            <person name="Read D.A."/>
            <person name="Lou B."/>
            <person name="Gupta G."/>
            <person name="Civerolo E.L."/>
        </authorList>
    </citation>
    <scope>NUCLEOTIDE SEQUENCE [LARGE SCALE GENOMIC DNA]</scope>
    <source>
        <strain evidence="1 2">PTSAPSY</strain>
    </source>
</reference>
<protein>
    <submittedName>
        <fullName evidence="1">Uncharacterized protein</fullName>
    </submittedName>
</protein>
<proteinExistence type="predicted"/>